<name>A0ABT4GG98_9BACL</name>
<dbReference type="Proteomes" id="UP001527099">
    <property type="component" value="Unassembled WGS sequence"/>
</dbReference>
<organism evidence="10 11">
    <name type="scientific">Paenibacillus alginolyticus</name>
    <dbReference type="NCBI Taxonomy" id="59839"/>
    <lineage>
        <taxon>Bacteria</taxon>
        <taxon>Bacillati</taxon>
        <taxon>Bacillota</taxon>
        <taxon>Bacilli</taxon>
        <taxon>Bacillales</taxon>
        <taxon>Paenibacillaceae</taxon>
        <taxon>Paenibacillus</taxon>
    </lineage>
</organism>
<gene>
    <name evidence="10" type="ORF">M5X19_20230</name>
</gene>
<comment type="similarity">
    <text evidence="2">Belongs to the GerABKC lipoprotein family.</text>
</comment>
<evidence type="ECO:0000313" key="10">
    <source>
        <dbReference type="EMBL" id="MCY9695209.1"/>
    </source>
</evidence>
<protein>
    <submittedName>
        <fullName evidence="10">Ger(X)C family spore germination protein</fullName>
    </submittedName>
</protein>
<dbReference type="Gene3D" id="3.30.300.210">
    <property type="entry name" value="Nutrient germinant receptor protein C, domain 3"/>
    <property type="match status" value="1"/>
</dbReference>
<evidence type="ECO:0000256" key="5">
    <source>
        <dbReference type="ARBA" id="ARBA00023136"/>
    </source>
</evidence>
<keyword evidence="4" id="KW-0732">Signal</keyword>
<evidence type="ECO:0000256" key="3">
    <source>
        <dbReference type="ARBA" id="ARBA00022544"/>
    </source>
</evidence>
<dbReference type="InterPro" id="IPR038501">
    <property type="entry name" value="Spore_GerAC_C_sf"/>
</dbReference>
<accession>A0ABT4GG98</accession>
<sequence>MITKGLGRLVFGMLLLVSQTGCWDIKTIQDTNYITAIGFDYQKGRYVVYCQMLDFSSVAKQEGGKRGPSMIWVGQEEGDTVDDAYTRLYKTTQQRVFWGHVGAYVFTREALKQGIGNFTDSSVRYGETRYTQWVYSTDEPIETIFSVIPFFNVSPLSSILMQPVENYLQRSYIRPLKLYRVGALAREPGNTVMMPSLAIRKDVWVKNEKPDPKLEVSGVYAIAKKNHVEWLSEDEFKGARWLEKSTVRTPMVVYINGKAGLSVSIQKPKARITPRMKGDQPVFDIHIEAKAVVAELLENVDEDTLQKQIVKQIAEEIEQTFKQGRKLDTDVFQLEHALYKQAFPEWSKLTSNGEKPLEDYQLGDIKVDIQLTHSGMLKMKDKEQQY</sequence>
<keyword evidence="3" id="KW-0309">Germination</keyword>
<dbReference type="InterPro" id="IPR008844">
    <property type="entry name" value="Spore_GerAC-like"/>
</dbReference>
<dbReference type="Pfam" id="PF05504">
    <property type="entry name" value="Spore_GerAC"/>
    <property type="match status" value="1"/>
</dbReference>
<keyword evidence="5" id="KW-0472">Membrane</keyword>
<dbReference type="EMBL" id="JAMDMX010000066">
    <property type="protein sequence ID" value="MCY9695209.1"/>
    <property type="molecule type" value="Genomic_DNA"/>
</dbReference>
<evidence type="ECO:0000256" key="7">
    <source>
        <dbReference type="ARBA" id="ARBA00023288"/>
    </source>
</evidence>
<feature type="domain" description="Spore germination protein N-terminal" evidence="9">
    <location>
        <begin position="24"/>
        <end position="198"/>
    </location>
</feature>
<proteinExistence type="inferred from homology"/>
<dbReference type="InterPro" id="IPR046953">
    <property type="entry name" value="Spore_GerAC-like_C"/>
</dbReference>
<keyword evidence="6" id="KW-0564">Palmitate</keyword>
<comment type="subcellular location">
    <subcellularLocation>
        <location evidence="1">Membrane</location>
        <topology evidence="1">Lipid-anchor</topology>
    </subcellularLocation>
</comment>
<evidence type="ECO:0000259" key="9">
    <source>
        <dbReference type="Pfam" id="PF25198"/>
    </source>
</evidence>
<keyword evidence="11" id="KW-1185">Reference proteome</keyword>
<evidence type="ECO:0000313" key="11">
    <source>
        <dbReference type="Proteomes" id="UP001527099"/>
    </source>
</evidence>
<comment type="caution">
    <text evidence="10">The sequence shown here is derived from an EMBL/GenBank/DDBJ whole genome shotgun (WGS) entry which is preliminary data.</text>
</comment>
<dbReference type="InterPro" id="IPR057336">
    <property type="entry name" value="GerAC_N"/>
</dbReference>
<evidence type="ECO:0000256" key="1">
    <source>
        <dbReference type="ARBA" id="ARBA00004635"/>
    </source>
</evidence>
<evidence type="ECO:0000256" key="6">
    <source>
        <dbReference type="ARBA" id="ARBA00023139"/>
    </source>
</evidence>
<dbReference type="NCBIfam" id="TIGR02887">
    <property type="entry name" value="spore_ger_x_C"/>
    <property type="match status" value="1"/>
</dbReference>
<dbReference type="Pfam" id="PF25198">
    <property type="entry name" value="Spore_GerAC_N"/>
    <property type="match status" value="1"/>
</dbReference>
<dbReference type="PANTHER" id="PTHR35789:SF1">
    <property type="entry name" value="SPORE GERMINATION PROTEIN B3"/>
    <property type="match status" value="1"/>
</dbReference>
<keyword evidence="7" id="KW-0449">Lipoprotein</keyword>
<evidence type="ECO:0000259" key="8">
    <source>
        <dbReference type="Pfam" id="PF05504"/>
    </source>
</evidence>
<reference evidence="10 11" key="1">
    <citation type="submission" date="2022-05" db="EMBL/GenBank/DDBJ databases">
        <title>Genome Sequencing of Bee-Associated Microbes.</title>
        <authorList>
            <person name="Dunlap C."/>
        </authorList>
    </citation>
    <scope>NUCLEOTIDE SEQUENCE [LARGE SCALE GENOMIC DNA]</scope>
    <source>
        <strain evidence="10 11">NRRL B-14421</strain>
    </source>
</reference>
<evidence type="ECO:0000256" key="4">
    <source>
        <dbReference type="ARBA" id="ARBA00022729"/>
    </source>
</evidence>
<feature type="domain" description="Spore germination GerAC-like C-terminal" evidence="8">
    <location>
        <begin position="218"/>
        <end position="373"/>
    </location>
</feature>
<dbReference type="PANTHER" id="PTHR35789">
    <property type="entry name" value="SPORE GERMINATION PROTEIN B3"/>
    <property type="match status" value="1"/>
</dbReference>
<dbReference type="RefSeq" id="WP_268616638.1">
    <property type="nucleotide sequence ID" value="NZ_JAMDMX010000066.1"/>
</dbReference>
<evidence type="ECO:0000256" key="2">
    <source>
        <dbReference type="ARBA" id="ARBA00007886"/>
    </source>
</evidence>